<dbReference type="Proteomes" id="UP001374535">
    <property type="component" value="Chromosome 2"/>
</dbReference>
<reference evidence="1 2" key="1">
    <citation type="journal article" date="2023" name="Life. Sci Alliance">
        <title>Evolutionary insights into 3D genome organization and epigenetic landscape of Vigna mungo.</title>
        <authorList>
            <person name="Junaid A."/>
            <person name="Singh B."/>
            <person name="Bhatia S."/>
        </authorList>
    </citation>
    <scope>NUCLEOTIDE SEQUENCE [LARGE SCALE GENOMIC DNA]</scope>
    <source>
        <strain evidence="1">Urdbean</strain>
    </source>
</reference>
<proteinExistence type="predicted"/>
<accession>A0AAQ3P1U2</accession>
<keyword evidence="2" id="KW-1185">Reference proteome</keyword>
<name>A0AAQ3P1U2_VIGMU</name>
<evidence type="ECO:0000313" key="2">
    <source>
        <dbReference type="Proteomes" id="UP001374535"/>
    </source>
</evidence>
<evidence type="ECO:0000313" key="1">
    <source>
        <dbReference type="EMBL" id="WVZ19077.1"/>
    </source>
</evidence>
<organism evidence="1 2">
    <name type="scientific">Vigna mungo</name>
    <name type="common">Black gram</name>
    <name type="synonym">Phaseolus mungo</name>
    <dbReference type="NCBI Taxonomy" id="3915"/>
    <lineage>
        <taxon>Eukaryota</taxon>
        <taxon>Viridiplantae</taxon>
        <taxon>Streptophyta</taxon>
        <taxon>Embryophyta</taxon>
        <taxon>Tracheophyta</taxon>
        <taxon>Spermatophyta</taxon>
        <taxon>Magnoliopsida</taxon>
        <taxon>eudicotyledons</taxon>
        <taxon>Gunneridae</taxon>
        <taxon>Pentapetalae</taxon>
        <taxon>rosids</taxon>
        <taxon>fabids</taxon>
        <taxon>Fabales</taxon>
        <taxon>Fabaceae</taxon>
        <taxon>Papilionoideae</taxon>
        <taxon>50 kb inversion clade</taxon>
        <taxon>NPAAA clade</taxon>
        <taxon>indigoferoid/millettioid clade</taxon>
        <taxon>Phaseoleae</taxon>
        <taxon>Vigna</taxon>
    </lineage>
</organism>
<protein>
    <submittedName>
        <fullName evidence="1">Uncharacterized protein</fullName>
    </submittedName>
</protein>
<sequence>MAVDYDFHRFHSLDLRQTARDGLVLPLVSQSPLRVFAASHVVLAPAPVRFLSVLESMPAYVLSNLLYSVVHPRSSWSPFGFFCLLSAPQWVLKCFSRDFMEPRH</sequence>
<dbReference type="EMBL" id="CP144699">
    <property type="protein sequence ID" value="WVZ19077.1"/>
    <property type="molecule type" value="Genomic_DNA"/>
</dbReference>
<gene>
    <name evidence="1" type="ORF">V8G54_006399</name>
</gene>
<dbReference type="AlphaFoldDB" id="A0AAQ3P1U2"/>